<dbReference type="PROSITE" id="PS50893">
    <property type="entry name" value="ABC_TRANSPORTER_2"/>
    <property type="match status" value="1"/>
</dbReference>
<dbReference type="InterPro" id="IPR027417">
    <property type="entry name" value="P-loop_NTPase"/>
</dbReference>
<protein>
    <submittedName>
        <fullName evidence="7">ABC transporter ATP-binding protein</fullName>
    </submittedName>
</protein>
<evidence type="ECO:0000256" key="3">
    <source>
        <dbReference type="ARBA" id="ARBA00022741"/>
    </source>
</evidence>
<dbReference type="PANTHER" id="PTHR43776">
    <property type="entry name" value="TRANSPORT ATP-BINDING PROTEIN"/>
    <property type="match status" value="1"/>
</dbReference>
<gene>
    <name evidence="7" type="ORF">ACFQL9_00595</name>
</gene>
<evidence type="ECO:0000256" key="2">
    <source>
        <dbReference type="ARBA" id="ARBA00022448"/>
    </source>
</evidence>
<reference evidence="7 8" key="1">
    <citation type="journal article" date="2019" name="Int. J. Syst. Evol. Microbiol.">
        <title>The Global Catalogue of Microorganisms (GCM) 10K type strain sequencing project: providing services to taxonomists for standard genome sequencing and annotation.</title>
        <authorList>
            <consortium name="The Broad Institute Genomics Platform"/>
            <consortium name="The Broad Institute Genome Sequencing Center for Infectious Disease"/>
            <person name="Wu L."/>
            <person name="Ma J."/>
        </authorList>
    </citation>
    <scope>NUCLEOTIDE SEQUENCE [LARGE SCALE GENOMIC DNA]</scope>
    <source>
        <strain evidence="7 8">DT31</strain>
    </source>
</reference>
<name>A0ABD5WAY3_9EURY</name>
<dbReference type="GO" id="GO:0005524">
    <property type="term" value="F:ATP binding"/>
    <property type="evidence" value="ECO:0007669"/>
    <property type="project" value="UniProtKB-KW"/>
</dbReference>
<dbReference type="PANTHER" id="PTHR43776:SF7">
    <property type="entry name" value="D,D-DIPEPTIDE TRANSPORT ATP-BINDING PROTEIN DDPF-RELATED"/>
    <property type="match status" value="1"/>
</dbReference>
<dbReference type="GO" id="GO:0055085">
    <property type="term" value="P:transmembrane transport"/>
    <property type="evidence" value="ECO:0007669"/>
    <property type="project" value="UniProtKB-ARBA"/>
</dbReference>
<dbReference type="CDD" id="cd03257">
    <property type="entry name" value="ABC_NikE_OppD_transporters"/>
    <property type="match status" value="1"/>
</dbReference>
<dbReference type="AlphaFoldDB" id="A0ABD5WAY3"/>
<organism evidence="7 8">
    <name type="scientific">Halobaculum lipolyticum</name>
    <dbReference type="NCBI Taxonomy" id="3032001"/>
    <lineage>
        <taxon>Archaea</taxon>
        <taxon>Methanobacteriati</taxon>
        <taxon>Methanobacteriota</taxon>
        <taxon>Stenosarchaea group</taxon>
        <taxon>Halobacteria</taxon>
        <taxon>Halobacteriales</taxon>
        <taxon>Haloferacaceae</taxon>
        <taxon>Halobaculum</taxon>
    </lineage>
</organism>
<dbReference type="InterPro" id="IPR003439">
    <property type="entry name" value="ABC_transporter-like_ATP-bd"/>
</dbReference>
<dbReference type="RefSeq" id="WP_284031745.1">
    <property type="nucleotide sequence ID" value="NZ_CP126154.1"/>
</dbReference>
<dbReference type="Gene3D" id="3.40.50.300">
    <property type="entry name" value="P-loop containing nucleotide triphosphate hydrolases"/>
    <property type="match status" value="1"/>
</dbReference>
<evidence type="ECO:0000313" key="7">
    <source>
        <dbReference type="EMBL" id="MFC7068124.1"/>
    </source>
</evidence>
<proteinExistence type="inferred from homology"/>
<keyword evidence="2" id="KW-0813">Transport</keyword>
<dbReference type="InterPro" id="IPR050319">
    <property type="entry name" value="ABC_transp_ATP-bind"/>
</dbReference>
<keyword evidence="3" id="KW-0547">Nucleotide-binding</keyword>
<dbReference type="SUPFAM" id="SSF52540">
    <property type="entry name" value="P-loop containing nucleoside triphosphate hydrolases"/>
    <property type="match status" value="1"/>
</dbReference>
<dbReference type="SMART" id="SM00382">
    <property type="entry name" value="AAA"/>
    <property type="match status" value="1"/>
</dbReference>
<feature type="region of interest" description="Disordered" evidence="5">
    <location>
        <begin position="459"/>
        <end position="492"/>
    </location>
</feature>
<feature type="domain" description="ABC transporter" evidence="6">
    <location>
        <begin position="21"/>
        <end position="284"/>
    </location>
</feature>
<dbReference type="Proteomes" id="UP001596461">
    <property type="component" value="Unassembled WGS sequence"/>
</dbReference>
<dbReference type="InterPro" id="IPR003593">
    <property type="entry name" value="AAA+_ATPase"/>
</dbReference>
<keyword evidence="8" id="KW-1185">Reference proteome</keyword>
<sequence>MSESARAAGEERDADEGEPLLKVRGLRKYYFEDDSLLDRLLGNEPTSVKAVDGVDLDVHRGETLGVVGESGCGKSTTGETLLRLREATDGTVEFDGEDVMALSGEDLTRFRKRAGIVFQDPFSSLDPRMTVGDIVSEGLKIHDLPEEPPDDGRSKGEWRRDRAKELLERVGLSADQIDRYPHEFSGGQRQRVGIARALALDPEFVVLDEPVSALDVSVQAQILNLLEDLQEEFGLTYLFIAHDLSVVRHICDRVAVMYLGEVIETGETDDIFDSPKHPYTEALLESVPRASVEEQGRRVEALSGDVPSPRNPPSGCHFRTRCPKVIQPATVDMPQRQYRGVMDLRNRLERQGFTAESVWETLRSEHDGEGSFERDPMVFKEALREEFDLHDLSGATMDTVEDALEILANGREEEAIDRLRDGFESPCEQEDPVLTDGSHAVACHLYADEEYEADVAPEDIGTAMGGMPTNGADAVASGPADPADNGSDTDDA</sequence>
<evidence type="ECO:0000259" key="6">
    <source>
        <dbReference type="PROSITE" id="PS50893"/>
    </source>
</evidence>
<dbReference type="NCBIfam" id="TIGR01727">
    <property type="entry name" value="oligo_HPY"/>
    <property type="match status" value="1"/>
</dbReference>
<comment type="similarity">
    <text evidence="1">Belongs to the ABC transporter superfamily.</text>
</comment>
<dbReference type="Pfam" id="PF00005">
    <property type="entry name" value="ABC_tran"/>
    <property type="match status" value="1"/>
</dbReference>
<dbReference type="InterPro" id="IPR013563">
    <property type="entry name" value="Oligopep_ABC_C"/>
</dbReference>
<dbReference type="FunFam" id="3.40.50.300:FF:000016">
    <property type="entry name" value="Oligopeptide ABC transporter ATP-binding component"/>
    <property type="match status" value="1"/>
</dbReference>
<accession>A0ABD5WAY3</accession>
<dbReference type="EMBL" id="JBHTAH010000001">
    <property type="protein sequence ID" value="MFC7068124.1"/>
    <property type="molecule type" value="Genomic_DNA"/>
</dbReference>
<evidence type="ECO:0000256" key="1">
    <source>
        <dbReference type="ARBA" id="ARBA00005417"/>
    </source>
</evidence>
<dbReference type="PROSITE" id="PS00211">
    <property type="entry name" value="ABC_TRANSPORTER_1"/>
    <property type="match status" value="1"/>
</dbReference>
<evidence type="ECO:0000313" key="8">
    <source>
        <dbReference type="Proteomes" id="UP001596461"/>
    </source>
</evidence>
<keyword evidence="4 7" id="KW-0067">ATP-binding</keyword>
<evidence type="ECO:0000256" key="4">
    <source>
        <dbReference type="ARBA" id="ARBA00022840"/>
    </source>
</evidence>
<comment type="caution">
    <text evidence="7">The sequence shown here is derived from an EMBL/GenBank/DDBJ whole genome shotgun (WGS) entry which is preliminary data.</text>
</comment>
<dbReference type="Pfam" id="PF08352">
    <property type="entry name" value="oligo_HPY"/>
    <property type="match status" value="1"/>
</dbReference>
<dbReference type="GeneID" id="81126665"/>
<evidence type="ECO:0000256" key="5">
    <source>
        <dbReference type="SAM" id="MobiDB-lite"/>
    </source>
</evidence>
<dbReference type="InterPro" id="IPR017871">
    <property type="entry name" value="ABC_transporter-like_CS"/>
</dbReference>